<name>A0ABP3I2J9_9CAUL</name>
<evidence type="ECO:0000313" key="1">
    <source>
        <dbReference type="EMBL" id="GAA0388295.1"/>
    </source>
</evidence>
<proteinExistence type="predicted"/>
<protein>
    <submittedName>
        <fullName evidence="1">Uncharacterized protein</fullName>
    </submittedName>
</protein>
<reference evidence="2" key="1">
    <citation type="journal article" date="2019" name="Int. J. Syst. Evol. Microbiol.">
        <title>The Global Catalogue of Microorganisms (GCM) 10K type strain sequencing project: providing services to taxonomists for standard genome sequencing and annotation.</title>
        <authorList>
            <consortium name="The Broad Institute Genomics Platform"/>
            <consortium name="The Broad Institute Genome Sequencing Center for Infectious Disease"/>
            <person name="Wu L."/>
            <person name="Ma J."/>
        </authorList>
    </citation>
    <scope>NUCLEOTIDE SEQUENCE [LARGE SCALE GENOMIC DNA]</scope>
    <source>
        <strain evidence="2">JCM 13476</strain>
    </source>
</reference>
<dbReference type="Proteomes" id="UP001500791">
    <property type="component" value="Unassembled WGS sequence"/>
</dbReference>
<organism evidence="1 2">
    <name type="scientific">Brevundimonas terrae</name>
    <dbReference type="NCBI Taxonomy" id="363631"/>
    <lineage>
        <taxon>Bacteria</taxon>
        <taxon>Pseudomonadati</taxon>
        <taxon>Pseudomonadota</taxon>
        <taxon>Alphaproteobacteria</taxon>
        <taxon>Caulobacterales</taxon>
        <taxon>Caulobacteraceae</taxon>
        <taxon>Brevundimonas</taxon>
    </lineage>
</organism>
<sequence length="194" mass="21322">MLYVGYDHGEFGGGLRQINLNNGQVSIIEDTPDSRQTLQSCQGLMNTGCDPVVRIMSDPQQPDCILAGTNQSHLGMYDGVVVKVCGQTLAPVFSRELWTLDKLTSGPNRTWAFNTLTPVRNGWVAVGHTRYARAAYSAASTSPKIKMSAFPRLGDLGNLKVSKDIDGVIFVETYCCAYYGLKKQRWIIALPVMN</sequence>
<evidence type="ECO:0000313" key="2">
    <source>
        <dbReference type="Proteomes" id="UP001500791"/>
    </source>
</evidence>
<comment type="caution">
    <text evidence="1">The sequence shown here is derived from an EMBL/GenBank/DDBJ whole genome shotgun (WGS) entry which is preliminary data.</text>
</comment>
<accession>A0ABP3I2J9</accession>
<keyword evidence="2" id="KW-1185">Reference proteome</keyword>
<gene>
    <name evidence="1" type="ORF">GCM10009093_13770</name>
</gene>
<dbReference type="EMBL" id="BAAAEJ010000006">
    <property type="protein sequence ID" value="GAA0388295.1"/>
    <property type="molecule type" value="Genomic_DNA"/>
</dbReference>